<evidence type="ECO:0000313" key="1">
    <source>
        <dbReference type="EMBL" id="QBZ54611.1"/>
    </source>
</evidence>
<evidence type="ECO:0000313" key="2">
    <source>
        <dbReference type="Proteomes" id="UP000294847"/>
    </source>
</evidence>
<dbReference type="Proteomes" id="UP000294847">
    <property type="component" value="Chromosome 1"/>
</dbReference>
<dbReference type="AlphaFoldDB" id="A0A4P7MZL2"/>
<dbReference type="EMBL" id="CP034204">
    <property type="protein sequence ID" value="QBZ54611.1"/>
    <property type="molecule type" value="Genomic_DNA"/>
</dbReference>
<sequence length="132" mass="14571">MAGCCDSAGTSHESSLWGCRGLRGWADDDGAAAAAVAGACCWWNWPRPSSPPAALTFTISVFMAAEEKIRVLWRDKWKQEENLAVHNRRYALQSHGISLFDNRRLQSTCRIPADGETGKVRVCKTEMLLEAS</sequence>
<gene>
    <name evidence="1" type="ORF">PoMZ_10316</name>
</gene>
<organism evidence="1 2">
    <name type="scientific">Pyricularia oryzae</name>
    <name type="common">Rice blast fungus</name>
    <name type="synonym">Magnaporthe oryzae</name>
    <dbReference type="NCBI Taxonomy" id="318829"/>
    <lineage>
        <taxon>Eukaryota</taxon>
        <taxon>Fungi</taxon>
        <taxon>Dikarya</taxon>
        <taxon>Ascomycota</taxon>
        <taxon>Pezizomycotina</taxon>
        <taxon>Sordariomycetes</taxon>
        <taxon>Sordariomycetidae</taxon>
        <taxon>Magnaporthales</taxon>
        <taxon>Pyriculariaceae</taxon>
        <taxon>Pyricularia</taxon>
    </lineage>
</organism>
<name>A0A4P7MZL2_PYROR</name>
<accession>A0A4P7MZL2</accession>
<proteinExistence type="predicted"/>
<reference evidence="1 2" key="1">
    <citation type="journal article" date="2019" name="Mol. Biol. Evol.">
        <title>Blast fungal genomes show frequent chromosomal changes, gene gains and losses, and effector gene turnover.</title>
        <authorList>
            <person name="Gomez Luciano L.B."/>
            <person name="Jason Tsai I."/>
            <person name="Chuma I."/>
            <person name="Tosa Y."/>
            <person name="Chen Y.H."/>
            <person name="Li J.Y."/>
            <person name="Li M.Y."/>
            <person name="Jade Lu M.Y."/>
            <person name="Nakayashiki H."/>
            <person name="Li W.H."/>
        </authorList>
    </citation>
    <scope>NUCLEOTIDE SEQUENCE [LARGE SCALE GENOMIC DNA]</scope>
    <source>
        <strain evidence="1">MZ5-1-6</strain>
    </source>
</reference>
<protein>
    <submittedName>
        <fullName evidence="1">Uncharacterized protein</fullName>
    </submittedName>
</protein>